<gene>
    <name evidence="1" type="ORF">US11_C0001G0084</name>
</gene>
<dbReference type="Gene3D" id="2.10.70.10">
    <property type="entry name" value="Complement Module, domain 1"/>
    <property type="match status" value="1"/>
</dbReference>
<reference evidence="1 2" key="1">
    <citation type="journal article" date="2015" name="Nature">
        <title>rRNA introns, odd ribosomes, and small enigmatic genomes across a large radiation of phyla.</title>
        <authorList>
            <person name="Brown C.T."/>
            <person name="Hug L.A."/>
            <person name="Thomas B.C."/>
            <person name="Sharon I."/>
            <person name="Castelle C.J."/>
            <person name="Singh A."/>
            <person name="Wilkins M.J."/>
            <person name="Williams K.H."/>
            <person name="Banfield J.F."/>
        </authorList>
    </citation>
    <scope>NUCLEOTIDE SEQUENCE [LARGE SCALE GENOMIC DNA]</scope>
</reference>
<dbReference type="Proteomes" id="UP000034344">
    <property type="component" value="Unassembled WGS sequence"/>
</dbReference>
<dbReference type="STRING" id="1618480.US11_C0001G0084"/>
<organism evidence="1 2">
    <name type="scientific">Candidatus Roizmanbacteria bacterium GW2011_GWA2_36_23</name>
    <dbReference type="NCBI Taxonomy" id="1618480"/>
    <lineage>
        <taxon>Bacteria</taxon>
        <taxon>Candidatus Roizmaniibacteriota</taxon>
    </lineage>
</organism>
<dbReference type="Pfam" id="PF23334">
    <property type="entry name" value="VWC2L_2nd"/>
    <property type="match status" value="1"/>
</dbReference>
<dbReference type="AlphaFoldDB" id="A0A0G0EM06"/>
<name>A0A0G0EM06_9BACT</name>
<sequence>MKINKVSLILVILAAFVLGIVAGSKLNGLSFSNNSLDPQTKTCKYNNKEYQTGTSFPAEDNCNTCSCNNGEVACTLIACDTK</sequence>
<protein>
    <submittedName>
        <fullName evidence="1">Kielin/chordin-like protein</fullName>
    </submittedName>
</protein>
<dbReference type="EMBL" id="LBRS01000001">
    <property type="protein sequence ID" value="KKQ02125.1"/>
    <property type="molecule type" value="Genomic_DNA"/>
</dbReference>
<dbReference type="GO" id="GO:0030414">
    <property type="term" value="F:peptidase inhibitor activity"/>
    <property type="evidence" value="ECO:0007669"/>
    <property type="project" value="InterPro"/>
</dbReference>
<evidence type="ECO:0000313" key="1">
    <source>
        <dbReference type="EMBL" id="KKQ02125.1"/>
    </source>
</evidence>
<accession>A0A0G0EM06</accession>
<dbReference type="SUPFAM" id="SSF57603">
    <property type="entry name" value="FnI-like domain"/>
    <property type="match status" value="1"/>
</dbReference>
<evidence type="ECO:0000313" key="2">
    <source>
        <dbReference type="Proteomes" id="UP000034344"/>
    </source>
</evidence>
<proteinExistence type="predicted"/>
<comment type="caution">
    <text evidence="1">The sequence shown here is derived from an EMBL/GenBank/DDBJ whole genome shotgun (WGS) entry which is preliminary data.</text>
</comment>